<feature type="transmembrane region" description="Helical" evidence="1">
    <location>
        <begin position="43"/>
        <end position="60"/>
    </location>
</feature>
<feature type="transmembrane region" description="Helical" evidence="1">
    <location>
        <begin position="7"/>
        <end position="23"/>
    </location>
</feature>
<feature type="transmembrane region" description="Helical" evidence="1">
    <location>
        <begin position="170"/>
        <end position="188"/>
    </location>
</feature>
<feature type="transmembrane region" description="Helical" evidence="1">
    <location>
        <begin position="139"/>
        <end position="161"/>
    </location>
</feature>
<evidence type="ECO:0000259" key="2">
    <source>
        <dbReference type="Pfam" id="PF01757"/>
    </source>
</evidence>
<feature type="transmembrane region" description="Helical" evidence="1">
    <location>
        <begin position="80"/>
        <end position="100"/>
    </location>
</feature>
<keyword evidence="1" id="KW-0812">Transmembrane</keyword>
<feature type="transmembrane region" description="Helical" evidence="1">
    <location>
        <begin position="310"/>
        <end position="334"/>
    </location>
</feature>
<reference evidence="3 4" key="1">
    <citation type="submission" date="2014-03" db="EMBL/GenBank/DDBJ databases">
        <title>Draft Genome Sequence of Actibacterium mucosum KCTC 23349, a Marine Alphaproteobacterium with Complex Ionic Requirements Isolated from Mediterranean Seawater at Malvarrosa Beach, Valencia, Spain.</title>
        <authorList>
            <person name="Arahal D.R."/>
            <person name="Shao Z."/>
            <person name="Lai Q."/>
            <person name="Pujalte M.J."/>
        </authorList>
    </citation>
    <scope>NUCLEOTIDE SEQUENCE [LARGE SCALE GENOMIC DNA]</scope>
    <source>
        <strain evidence="3 4">KCTC 23349</strain>
    </source>
</reference>
<feature type="transmembrane region" description="Helical" evidence="1">
    <location>
        <begin position="194"/>
        <end position="212"/>
    </location>
</feature>
<evidence type="ECO:0000313" key="4">
    <source>
        <dbReference type="Proteomes" id="UP000026249"/>
    </source>
</evidence>
<organism evidence="3 4">
    <name type="scientific">Actibacterium mucosum KCTC 23349</name>
    <dbReference type="NCBI Taxonomy" id="1454373"/>
    <lineage>
        <taxon>Bacteria</taxon>
        <taxon>Pseudomonadati</taxon>
        <taxon>Pseudomonadota</taxon>
        <taxon>Alphaproteobacteria</taxon>
        <taxon>Rhodobacterales</taxon>
        <taxon>Roseobacteraceae</taxon>
        <taxon>Actibacterium</taxon>
    </lineage>
</organism>
<dbReference type="GO" id="GO:0000271">
    <property type="term" value="P:polysaccharide biosynthetic process"/>
    <property type="evidence" value="ECO:0007669"/>
    <property type="project" value="TreeGrafter"/>
</dbReference>
<name>A0A037ZG46_9RHOB</name>
<dbReference type="Pfam" id="PF01757">
    <property type="entry name" value="Acyl_transf_3"/>
    <property type="match status" value="1"/>
</dbReference>
<feature type="transmembrane region" description="Helical" evidence="1">
    <location>
        <begin position="249"/>
        <end position="268"/>
    </location>
</feature>
<comment type="caution">
    <text evidence="3">The sequence shown here is derived from an EMBL/GenBank/DDBJ whole genome shotgun (WGS) entry which is preliminary data.</text>
</comment>
<sequence length="365" mass="41287">MNPNLNAFRGISILIVALYHYTSRLPPDAFLPNGQELGHFFRFGWIGVYVFFAISGYCILGSYLRSADSWEFFAKRVARIYPLFVVSSTVVFLYITLFHVPSFSRDGWSFNAQDVSVQDYVFTTFFLANDLGFTWVDGAYWTLLVEVKFYFIIALVFGLIARHALHISEYIFGFALPLAWVFSIYADIGPAEKILRNIFLAPYFPFFVIGMRAAVDEKLSWRLGVHLAVSAVVMYHISAGKSSFYEETWVTMIAYATLIGLLVVAFFKPTVNMFPKAVQPLAKLLGWIGVYSYAWYLVHQKIGLSVVAMSAPVVGGFVAVLLAILFTIALAYLLSWLVENRYRKHVQQIVLKVFGAVRPQPANKA</sequence>
<gene>
    <name evidence="3" type="ORF">ACMU_17970</name>
</gene>
<dbReference type="PANTHER" id="PTHR23028">
    <property type="entry name" value="ACETYLTRANSFERASE"/>
    <property type="match status" value="1"/>
</dbReference>
<accession>A0A037ZG46</accession>
<dbReference type="AlphaFoldDB" id="A0A037ZG46"/>
<dbReference type="OrthoDB" id="9796461at2"/>
<dbReference type="InterPro" id="IPR002656">
    <property type="entry name" value="Acyl_transf_3_dom"/>
</dbReference>
<dbReference type="EMBL" id="JFKE01000007">
    <property type="protein sequence ID" value="KAJ54593.1"/>
    <property type="molecule type" value="Genomic_DNA"/>
</dbReference>
<feature type="transmembrane region" description="Helical" evidence="1">
    <location>
        <begin position="219"/>
        <end position="237"/>
    </location>
</feature>
<protein>
    <recommendedName>
        <fullName evidence="2">Acyltransferase 3 domain-containing protein</fullName>
    </recommendedName>
</protein>
<proteinExistence type="predicted"/>
<dbReference type="Proteomes" id="UP000026249">
    <property type="component" value="Unassembled WGS sequence"/>
</dbReference>
<dbReference type="PANTHER" id="PTHR23028:SF131">
    <property type="entry name" value="BLR2367 PROTEIN"/>
    <property type="match status" value="1"/>
</dbReference>
<evidence type="ECO:0000256" key="1">
    <source>
        <dbReference type="SAM" id="Phobius"/>
    </source>
</evidence>
<keyword evidence="1" id="KW-0472">Membrane</keyword>
<keyword evidence="1" id="KW-1133">Transmembrane helix</keyword>
<dbReference type="InterPro" id="IPR050879">
    <property type="entry name" value="Acyltransferase_3"/>
</dbReference>
<dbReference type="GO" id="GO:0016020">
    <property type="term" value="C:membrane"/>
    <property type="evidence" value="ECO:0007669"/>
    <property type="project" value="TreeGrafter"/>
</dbReference>
<feature type="transmembrane region" description="Helical" evidence="1">
    <location>
        <begin position="280"/>
        <end position="298"/>
    </location>
</feature>
<dbReference type="GO" id="GO:0016747">
    <property type="term" value="F:acyltransferase activity, transferring groups other than amino-acyl groups"/>
    <property type="evidence" value="ECO:0007669"/>
    <property type="project" value="InterPro"/>
</dbReference>
<keyword evidence="4" id="KW-1185">Reference proteome</keyword>
<feature type="domain" description="Acyltransferase 3" evidence="2">
    <location>
        <begin position="3"/>
        <end position="336"/>
    </location>
</feature>
<evidence type="ECO:0000313" key="3">
    <source>
        <dbReference type="EMBL" id="KAJ54593.1"/>
    </source>
</evidence>
<dbReference type="RefSeq" id="WP_035261469.1">
    <property type="nucleotide sequence ID" value="NZ_JFKE01000007.1"/>
</dbReference>